<dbReference type="OrthoDB" id="9451445at2759"/>
<feature type="compositionally biased region" description="Low complexity" evidence="1">
    <location>
        <begin position="96"/>
        <end position="144"/>
    </location>
</feature>
<dbReference type="Proteomes" id="UP000283210">
    <property type="component" value="Chromosome 1"/>
</dbReference>
<evidence type="ECO:0000256" key="3">
    <source>
        <dbReference type="SAM" id="SignalP"/>
    </source>
</evidence>
<feature type="transmembrane region" description="Helical" evidence="2">
    <location>
        <begin position="148"/>
        <end position="171"/>
    </location>
</feature>
<protein>
    <recommendedName>
        <fullName evidence="6">Transmembrane protein 154</fullName>
    </recommendedName>
</protein>
<evidence type="ECO:0000256" key="2">
    <source>
        <dbReference type="SAM" id="Phobius"/>
    </source>
</evidence>
<keyword evidence="2" id="KW-1133">Transmembrane helix</keyword>
<dbReference type="InterPro" id="IPR028064">
    <property type="entry name" value="TMEM154"/>
</dbReference>
<dbReference type="PANTHER" id="PTHR36526:SF1">
    <property type="entry name" value="TRANSMEMBRANE PROTEIN 154"/>
    <property type="match status" value="1"/>
</dbReference>
<feature type="signal peptide" evidence="3">
    <location>
        <begin position="1"/>
        <end position="34"/>
    </location>
</feature>
<keyword evidence="3" id="KW-0732">Signal</keyword>
<feature type="chain" id="PRO_5019252320" description="Transmembrane protein 154" evidence="3">
    <location>
        <begin position="35"/>
        <end position="226"/>
    </location>
</feature>
<name>A0A437DM48_ORYJA</name>
<keyword evidence="5" id="KW-1185">Reference proteome</keyword>
<evidence type="ECO:0000313" key="4">
    <source>
        <dbReference type="EMBL" id="RVE76053.1"/>
    </source>
</evidence>
<reference evidence="4 5" key="1">
    <citation type="submission" date="2018-11" db="EMBL/GenBank/DDBJ databases">
        <authorList>
            <person name="Lopez-Roques C."/>
            <person name="Donnadieu C."/>
            <person name="Bouchez O."/>
            <person name="Klopp C."/>
            <person name="Cabau C."/>
            <person name="Zahm M."/>
        </authorList>
    </citation>
    <scope>NUCLEOTIDE SEQUENCE [LARGE SCALE GENOMIC DNA]</scope>
    <source>
        <strain evidence="4">RS831</strain>
        <tissue evidence="4">Whole body</tissue>
    </source>
</reference>
<dbReference type="InterPro" id="IPR053087">
    <property type="entry name" value="TMEM154-like"/>
</dbReference>
<feature type="compositionally biased region" description="Polar residues" evidence="1">
    <location>
        <begin position="47"/>
        <end position="59"/>
    </location>
</feature>
<dbReference type="AlphaFoldDB" id="A0A437DM48"/>
<reference evidence="4 5" key="2">
    <citation type="submission" date="2019-01" db="EMBL/GenBank/DDBJ databases">
        <title>A chromosome length genome reference of the Java medaka (oryzias javanicus).</title>
        <authorList>
            <person name="Herpin A."/>
            <person name="Takehana Y."/>
            <person name="Naruse K."/>
            <person name="Ansai S."/>
            <person name="Kawaguchi M."/>
        </authorList>
    </citation>
    <scope>NUCLEOTIDE SEQUENCE [LARGE SCALE GENOMIC DNA]</scope>
    <source>
        <strain evidence="4">RS831</strain>
        <tissue evidence="4">Whole body</tissue>
    </source>
</reference>
<proteinExistence type="predicted"/>
<gene>
    <name evidence="4" type="ORF">OJAV_G00005080</name>
</gene>
<keyword evidence="2" id="KW-0472">Membrane</keyword>
<dbReference type="PANTHER" id="PTHR36526">
    <property type="entry name" value="TRANSMEMBRANE PROTEIN 154"/>
    <property type="match status" value="1"/>
</dbReference>
<feature type="region of interest" description="Disordered" evidence="1">
    <location>
        <begin position="35"/>
        <end position="144"/>
    </location>
</feature>
<sequence>MSGSFTVKMRGAWVNTPLLLLLLLLACLTRTAISQDDDSEEPLETASPDNTEQSDSNTAMPGDVQDITEKTVDQETEDPINAEHPLGYPEDPDYLPGGTSTSYISISPGPSSSSTTEGSADEPSSQEVPDPQSVSSSSSPEDPENSNLMLILIPVVVVTLIGVTVCGFFIIRQLKQNTTRRESVKEDPFLEESSTEKVPMPMFEEDVPSVLELEMEDFDQWIKKDC</sequence>
<evidence type="ECO:0008006" key="6">
    <source>
        <dbReference type="Google" id="ProtNLM"/>
    </source>
</evidence>
<accession>A0A437DM48</accession>
<dbReference type="Pfam" id="PF15102">
    <property type="entry name" value="TMEM154"/>
    <property type="match status" value="1"/>
</dbReference>
<keyword evidence="2" id="KW-0812">Transmembrane</keyword>
<dbReference type="EMBL" id="CM012437">
    <property type="protein sequence ID" value="RVE76053.1"/>
    <property type="molecule type" value="Genomic_DNA"/>
</dbReference>
<organism evidence="4 5">
    <name type="scientific">Oryzias javanicus</name>
    <name type="common">Javanese ricefish</name>
    <name type="synonym">Aplocheilus javanicus</name>
    <dbReference type="NCBI Taxonomy" id="123683"/>
    <lineage>
        <taxon>Eukaryota</taxon>
        <taxon>Metazoa</taxon>
        <taxon>Chordata</taxon>
        <taxon>Craniata</taxon>
        <taxon>Vertebrata</taxon>
        <taxon>Euteleostomi</taxon>
        <taxon>Actinopterygii</taxon>
        <taxon>Neopterygii</taxon>
        <taxon>Teleostei</taxon>
        <taxon>Neoteleostei</taxon>
        <taxon>Acanthomorphata</taxon>
        <taxon>Ovalentaria</taxon>
        <taxon>Atherinomorphae</taxon>
        <taxon>Beloniformes</taxon>
        <taxon>Adrianichthyidae</taxon>
        <taxon>Oryziinae</taxon>
        <taxon>Oryzias</taxon>
    </lineage>
</organism>
<evidence type="ECO:0000313" key="5">
    <source>
        <dbReference type="Proteomes" id="UP000283210"/>
    </source>
</evidence>
<dbReference type="OMA" id="AGTVFCQ"/>
<evidence type="ECO:0000256" key="1">
    <source>
        <dbReference type="SAM" id="MobiDB-lite"/>
    </source>
</evidence>